<gene>
    <name evidence="1" type="ORF">AUEXF2481DRAFT_667611</name>
</gene>
<name>A0A074YEP2_AURSE</name>
<evidence type="ECO:0000313" key="1">
    <source>
        <dbReference type="EMBL" id="KEQ96195.1"/>
    </source>
</evidence>
<protein>
    <submittedName>
        <fullName evidence="1">Uncharacterized protein</fullName>
    </submittedName>
</protein>
<dbReference type="GeneID" id="25370299"/>
<accession>A0A074YEP2</accession>
<organism evidence="1 2">
    <name type="scientific">Aureobasidium subglaciale (strain EXF-2481)</name>
    <name type="common">Aureobasidium pullulans var. subglaciale</name>
    <dbReference type="NCBI Taxonomy" id="1043005"/>
    <lineage>
        <taxon>Eukaryota</taxon>
        <taxon>Fungi</taxon>
        <taxon>Dikarya</taxon>
        <taxon>Ascomycota</taxon>
        <taxon>Pezizomycotina</taxon>
        <taxon>Dothideomycetes</taxon>
        <taxon>Dothideomycetidae</taxon>
        <taxon>Dothideales</taxon>
        <taxon>Saccotheciaceae</taxon>
        <taxon>Aureobasidium</taxon>
    </lineage>
</organism>
<dbReference type="InParanoid" id="A0A074YEP2"/>
<dbReference type="EMBL" id="KL584757">
    <property type="protein sequence ID" value="KEQ96195.1"/>
    <property type="molecule type" value="Genomic_DNA"/>
</dbReference>
<reference evidence="1 2" key="1">
    <citation type="journal article" date="2014" name="BMC Genomics">
        <title>Genome sequencing of four Aureobasidium pullulans varieties: biotechnological potential, stress tolerance, and description of new species.</title>
        <authorList>
            <person name="Gostin Ar C."/>
            <person name="Ohm R.A."/>
            <person name="Kogej T."/>
            <person name="Sonjak S."/>
            <person name="Turk M."/>
            <person name="Zajc J."/>
            <person name="Zalar P."/>
            <person name="Grube M."/>
            <person name="Sun H."/>
            <person name="Han J."/>
            <person name="Sharma A."/>
            <person name="Chiniquy J."/>
            <person name="Ngan C.Y."/>
            <person name="Lipzen A."/>
            <person name="Barry K."/>
            <person name="Grigoriev I.V."/>
            <person name="Gunde-Cimerman N."/>
        </authorList>
    </citation>
    <scope>NUCLEOTIDE SEQUENCE [LARGE SCALE GENOMIC DNA]</scope>
    <source>
        <strain evidence="1 2">EXF-2481</strain>
    </source>
</reference>
<dbReference type="RefSeq" id="XP_013344757.1">
    <property type="nucleotide sequence ID" value="XM_013489303.1"/>
</dbReference>
<dbReference type="AlphaFoldDB" id="A0A074YEP2"/>
<dbReference type="Proteomes" id="UP000030641">
    <property type="component" value="Unassembled WGS sequence"/>
</dbReference>
<sequence>MQVTVDMHISLPKPKAIKGEPIRRSISAVTPCVQKRSCLFTVMLLLFSIVKESRYVERKNTINPMSLSRVSDNKREGLWKCTVRFHPLRSFWRADLRSYLHCKGLYAEKIVHFYSCLLHLATVKESGYDENG</sequence>
<keyword evidence="2" id="KW-1185">Reference proteome</keyword>
<proteinExistence type="predicted"/>
<dbReference type="HOGENOM" id="CLU_1916677_0_0_1"/>
<evidence type="ECO:0000313" key="2">
    <source>
        <dbReference type="Proteomes" id="UP000030641"/>
    </source>
</evidence>